<evidence type="ECO:0000256" key="10">
    <source>
        <dbReference type="PROSITE-ProRule" id="PRU00282"/>
    </source>
</evidence>
<dbReference type="GO" id="GO:0005743">
    <property type="term" value="C:mitochondrial inner membrane"/>
    <property type="evidence" value="ECO:0007669"/>
    <property type="project" value="UniProtKB-SubCell"/>
</dbReference>
<dbReference type="SUPFAM" id="SSF103506">
    <property type="entry name" value="Mitochondrial carrier"/>
    <property type="match status" value="1"/>
</dbReference>
<dbReference type="PROSITE" id="PS50920">
    <property type="entry name" value="SOLCAR"/>
    <property type="match status" value="3"/>
</dbReference>
<keyword evidence="7" id="KW-1133">Transmembrane helix</keyword>
<reference evidence="12 13" key="1">
    <citation type="submission" date="2015-07" db="EMBL/GenBank/DDBJ databases">
        <title>Draft Genome Sequence of Malassezia furfur CBS1878 and Malassezia pachydermatis CBS1879.</title>
        <authorList>
            <person name="Triana S."/>
            <person name="Ohm R."/>
            <person name="Gonzalez A."/>
            <person name="DeCock H."/>
            <person name="Restrepo S."/>
            <person name="Celis A."/>
        </authorList>
    </citation>
    <scope>NUCLEOTIDE SEQUENCE [LARGE SCALE GENOMIC DNA]</scope>
    <source>
        <strain evidence="12 13">CBS 1879</strain>
    </source>
</reference>
<dbReference type="Gene3D" id="1.50.40.10">
    <property type="entry name" value="Mitochondrial carrier domain"/>
    <property type="match status" value="3"/>
</dbReference>
<dbReference type="VEuPathDB" id="FungiDB:Malapachy_3611"/>
<keyword evidence="3 11" id="KW-0813">Transport</keyword>
<keyword evidence="5" id="KW-0677">Repeat</keyword>
<feature type="repeat" description="Solcar" evidence="10">
    <location>
        <begin position="101"/>
        <end position="185"/>
    </location>
</feature>
<comment type="caution">
    <text evidence="12">The sequence shown here is derived from an EMBL/GenBank/DDBJ whole genome shotgun (WGS) entry which is preliminary data.</text>
</comment>
<dbReference type="GeneID" id="28729952"/>
<dbReference type="PANTHER" id="PTHR45760">
    <property type="entry name" value="FI19922P1-RELATED"/>
    <property type="match status" value="1"/>
</dbReference>
<dbReference type="OrthoDB" id="1747031at2759"/>
<evidence type="ECO:0000256" key="4">
    <source>
        <dbReference type="ARBA" id="ARBA00022692"/>
    </source>
</evidence>
<evidence type="ECO:0000313" key="12">
    <source>
        <dbReference type="EMBL" id="KOS15895.1"/>
    </source>
</evidence>
<comment type="similarity">
    <text evidence="2 11">Belongs to the mitochondrial carrier (TC 2.A.29) family.</text>
</comment>
<dbReference type="PRINTS" id="PR00926">
    <property type="entry name" value="MITOCARRIER"/>
</dbReference>
<dbReference type="EMBL" id="LGAV01000001">
    <property type="protein sequence ID" value="KOS15895.1"/>
    <property type="molecule type" value="Genomic_DNA"/>
</dbReference>
<dbReference type="AlphaFoldDB" id="A0A0N0RSL1"/>
<name>A0A0N0RSL1_9BASI</name>
<proteinExistence type="inferred from homology"/>
<dbReference type="InterPro" id="IPR023395">
    <property type="entry name" value="MCP_dom_sf"/>
</dbReference>
<dbReference type="Proteomes" id="UP000037751">
    <property type="component" value="Unassembled WGS sequence"/>
</dbReference>
<dbReference type="InterPro" id="IPR045315">
    <property type="entry name" value="Mtm1-like"/>
</dbReference>
<organism evidence="12 13">
    <name type="scientific">Malassezia pachydermatis</name>
    <dbReference type="NCBI Taxonomy" id="77020"/>
    <lineage>
        <taxon>Eukaryota</taxon>
        <taxon>Fungi</taxon>
        <taxon>Dikarya</taxon>
        <taxon>Basidiomycota</taxon>
        <taxon>Ustilaginomycotina</taxon>
        <taxon>Malasseziomycetes</taxon>
        <taxon>Malasseziales</taxon>
        <taxon>Malasseziaceae</taxon>
        <taxon>Malassezia</taxon>
    </lineage>
</organism>
<dbReference type="InterPro" id="IPR002067">
    <property type="entry name" value="MCP"/>
</dbReference>
<comment type="subcellular location">
    <subcellularLocation>
        <location evidence="1">Mitochondrion inner membrane</location>
        <topology evidence="1">Multi-pass membrane protein</topology>
    </subcellularLocation>
</comment>
<accession>A0A0N0RSL1</accession>
<sequence length="411" mass="44310">MTAAPPERAGSETSLRRPMSFSDKALAAISGSVSTSLLMTPLDVIKTRLQTQSAEQAQAASYTIRNANLGPVRGPPCPKHATVPHQVAGSSMSLTWVRPMQAYTMPYAMGESAVCIYPSKCSMAEVCEAQVILQEGRMTGILDGFVKIARVEGWRSLWRGLLPTLAMTVPSQVTYMSCYDVFRQWLLRAELRVPVWSTTPSSRSTIQFTPTHIPLLAVSLMSGAMARAIAVTIVTPLELLRTRLQASHARASPVSSVIKPLFHEVKQRGITVLWRGLNATLWRDVPFSAIYFTGYEGGKVLLTGSGFGENKASTFWHEFGTSFLAGAVSGCAAAVATHPFDLIKTRLQADHGSAMSPAPSLTEAWRDIVRSDGLAGLFRGLSPRLAKAAPACGVMIGSFEVVSRLLTSSHA</sequence>
<feature type="repeat" description="Solcar" evidence="10">
    <location>
        <begin position="317"/>
        <end position="405"/>
    </location>
</feature>
<evidence type="ECO:0000256" key="5">
    <source>
        <dbReference type="ARBA" id="ARBA00022737"/>
    </source>
</evidence>
<protein>
    <submittedName>
        <fullName evidence="12">Mitochondrial carrier family protein</fullName>
    </submittedName>
</protein>
<dbReference type="PANTHER" id="PTHR45760:SF2">
    <property type="entry name" value="FI19922P1-RELATED"/>
    <property type="match status" value="1"/>
</dbReference>
<feature type="repeat" description="Solcar" evidence="10">
    <location>
        <begin position="214"/>
        <end position="301"/>
    </location>
</feature>
<keyword evidence="9 10" id="KW-0472">Membrane</keyword>
<evidence type="ECO:0000256" key="3">
    <source>
        <dbReference type="ARBA" id="ARBA00022448"/>
    </source>
</evidence>
<evidence type="ECO:0000256" key="6">
    <source>
        <dbReference type="ARBA" id="ARBA00022792"/>
    </source>
</evidence>
<keyword evidence="4 10" id="KW-0812">Transmembrane</keyword>
<dbReference type="GO" id="GO:1990542">
    <property type="term" value="P:mitochondrial transmembrane transport"/>
    <property type="evidence" value="ECO:0007669"/>
    <property type="project" value="InterPro"/>
</dbReference>
<keyword evidence="6" id="KW-0999">Mitochondrion inner membrane</keyword>
<dbReference type="Pfam" id="PF00153">
    <property type="entry name" value="Mito_carr"/>
    <property type="match status" value="4"/>
</dbReference>
<dbReference type="RefSeq" id="XP_017993527.1">
    <property type="nucleotide sequence ID" value="XM_018138076.1"/>
</dbReference>
<keyword evidence="13" id="KW-1185">Reference proteome</keyword>
<dbReference type="InterPro" id="IPR018108">
    <property type="entry name" value="MCP_transmembrane"/>
</dbReference>
<keyword evidence="8" id="KW-0496">Mitochondrion</keyword>
<evidence type="ECO:0000256" key="9">
    <source>
        <dbReference type="ARBA" id="ARBA00023136"/>
    </source>
</evidence>
<evidence type="ECO:0000313" key="13">
    <source>
        <dbReference type="Proteomes" id="UP000037751"/>
    </source>
</evidence>
<evidence type="ECO:0000256" key="1">
    <source>
        <dbReference type="ARBA" id="ARBA00004448"/>
    </source>
</evidence>
<evidence type="ECO:0000256" key="7">
    <source>
        <dbReference type="ARBA" id="ARBA00022989"/>
    </source>
</evidence>
<evidence type="ECO:0000256" key="11">
    <source>
        <dbReference type="RuleBase" id="RU000488"/>
    </source>
</evidence>
<evidence type="ECO:0000256" key="2">
    <source>
        <dbReference type="ARBA" id="ARBA00006375"/>
    </source>
</evidence>
<evidence type="ECO:0000256" key="8">
    <source>
        <dbReference type="ARBA" id="ARBA00023128"/>
    </source>
</evidence>
<dbReference type="STRING" id="77020.A0A0N0RSL1"/>
<gene>
    <name evidence="12" type="ORF">Malapachy_3611</name>
</gene>